<feature type="transmembrane region" description="Helical" evidence="10">
    <location>
        <begin position="135"/>
        <end position="157"/>
    </location>
</feature>
<evidence type="ECO:0000256" key="4">
    <source>
        <dbReference type="ARBA" id="ARBA00022692"/>
    </source>
</evidence>
<evidence type="ECO:0000313" key="12">
    <source>
        <dbReference type="Proteomes" id="UP000887575"/>
    </source>
</evidence>
<dbReference type="GO" id="GO:0047493">
    <property type="term" value="F:ceramide cholinephosphotransferase activity"/>
    <property type="evidence" value="ECO:0007669"/>
    <property type="project" value="TreeGrafter"/>
</dbReference>
<protein>
    <recommendedName>
        <fullName evidence="11">Sphingomyelin synthase-like domain-containing protein</fullName>
    </recommendedName>
</protein>
<proteinExistence type="inferred from homology"/>
<dbReference type="GO" id="GO:0000139">
    <property type="term" value="C:Golgi membrane"/>
    <property type="evidence" value="ECO:0007669"/>
    <property type="project" value="TreeGrafter"/>
</dbReference>
<evidence type="ECO:0000259" key="11">
    <source>
        <dbReference type="Pfam" id="PF14360"/>
    </source>
</evidence>
<evidence type="ECO:0000256" key="5">
    <source>
        <dbReference type="ARBA" id="ARBA00022919"/>
    </source>
</evidence>
<keyword evidence="7" id="KW-0443">Lipid metabolism</keyword>
<keyword evidence="12" id="KW-1185">Reference proteome</keyword>
<reference evidence="13" key="1">
    <citation type="submission" date="2024-02" db="UniProtKB">
        <authorList>
            <consortium name="WormBaseParasite"/>
        </authorList>
    </citation>
    <scope>IDENTIFICATION</scope>
</reference>
<comment type="subcellular location">
    <subcellularLocation>
        <location evidence="1">Membrane</location>
        <topology evidence="1">Multi-pass membrane protein</topology>
    </subcellularLocation>
</comment>
<dbReference type="GO" id="GO:0006686">
    <property type="term" value="P:sphingomyelin biosynthetic process"/>
    <property type="evidence" value="ECO:0007669"/>
    <property type="project" value="TreeGrafter"/>
</dbReference>
<dbReference type="Pfam" id="PF14360">
    <property type="entry name" value="PAP2_C"/>
    <property type="match status" value="1"/>
</dbReference>
<accession>A0AAF3EWP5</accession>
<evidence type="ECO:0000256" key="10">
    <source>
        <dbReference type="SAM" id="Phobius"/>
    </source>
</evidence>
<organism evidence="12 13">
    <name type="scientific">Mesorhabditis belari</name>
    <dbReference type="NCBI Taxonomy" id="2138241"/>
    <lineage>
        <taxon>Eukaryota</taxon>
        <taxon>Metazoa</taxon>
        <taxon>Ecdysozoa</taxon>
        <taxon>Nematoda</taxon>
        <taxon>Chromadorea</taxon>
        <taxon>Rhabditida</taxon>
        <taxon>Rhabditina</taxon>
        <taxon>Rhabditomorpha</taxon>
        <taxon>Rhabditoidea</taxon>
        <taxon>Rhabditidae</taxon>
        <taxon>Mesorhabditinae</taxon>
        <taxon>Mesorhabditis</taxon>
    </lineage>
</organism>
<comment type="similarity">
    <text evidence="2">Belongs to the sphingomyelin synthase family.</text>
</comment>
<dbReference type="PANTHER" id="PTHR21290:SF23">
    <property type="entry name" value="PHOSPHATIDYLCHOLINE:CERAMIDE CHOLINEPHOSPHOTRANSFERASE 2"/>
    <property type="match status" value="1"/>
</dbReference>
<dbReference type="GO" id="GO:0046513">
    <property type="term" value="P:ceramide biosynthetic process"/>
    <property type="evidence" value="ECO:0007669"/>
    <property type="project" value="TreeGrafter"/>
</dbReference>
<dbReference type="InterPro" id="IPR045221">
    <property type="entry name" value="Sphingomyelin_synth-like"/>
</dbReference>
<dbReference type="GO" id="GO:0005789">
    <property type="term" value="C:endoplasmic reticulum membrane"/>
    <property type="evidence" value="ECO:0007669"/>
    <property type="project" value="TreeGrafter"/>
</dbReference>
<evidence type="ECO:0000256" key="3">
    <source>
        <dbReference type="ARBA" id="ARBA00022679"/>
    </source>
</evidence>
<keyword evidence="5" id="KW-0746">Sphingolipid metabolism</keyword>
<evidence type="ECO:0000256" key="7">
    <source>
        <dbReference type="ARBA" id="ARBA00023098"/>
    </source>
</evidence>
<evidence type="ECO:0000256" key="1">
    <source>
        <dbReference type="ARBA" id="ARBA00004141"/>
    </source>
</evidence>
<keyword evidence="8 10" id="KW-0472">Membrane</keyword>
<evidence type="ECO:0000313" key="13">
    <source>
        <dbReference type="WBParaSite" id="MBELARI_LOCUS1863"/>
    </source>
</evidence>
<feature type="transmembrane region" description="Helical" evidence="10">
    <location>
        <begin position="79"/>
        <end position="99"/>
    </location>
</feature>
<dbReference type="GO" id="GO:0005886">
    <property type="term" value="C:plasma membrane"/>
    <property type="evidence" value="ECO:0007669"/>
    <property type="project" value="TreeGrafter"/>
</dbReference>
<dbReference type="InterPro" id="IPR025749">
    <property type="entry name" value="Sphingomyelin_synth-like_dom"/>
</dbReference>
<feature type="domain" description="Sphingomyelin synthase-like" evidence="11">
    <location>
        <begin position="204"/>
        <end position="242"/>
    </location>
</feature>
<feature type="region of interest" description="Disordered" evidence="9">
    <location>
        <begin position="1"/>
        <end position="20"/>
    </location>
</feature>
<dbReference type="Proteomes" id="UP000887575">
    <property type="component" value="Unassembled WGS sequence"/>
</dbReference>
<dbReference type="AlphaFoldDB" id="A0AAF3EWP5"/>
<keyword evidence="4 10" id="KW-0812">Transmembrane</keyword>
<dbReference type="WBParaSite" id="MBELARI_LOCUS1863">
    <property type="protein sequence ID" value="MBELARI_LOCUS1863"/>
    <property type="gene ID" value="MBELARI_LOCUS1863"/>
</dbReference>
<dbReference type="PANTHER" id="PTHR21290">
    <property type="entry name" value="SPHINGOMYELIN SYNTHETASE"/>
    <property type="match status" value="1"/>
</dbReference>
<evidence type="ECO:0000256" key="9">
    <source>
        <dbReference type="SAM" id="MobiDB-lite"/>
    </source>
</evidence>
<evidence type="ECO:0000256" key="8">
    <source>
        <dbReference type="ARBA" id="ARBA00023136"/>
    </source>
</evidence>
<evidence type="ECO:0000256" key="6">
    <source>
        <dbReference type="ARBA" id="ARBA00022989"/>
    </source>
</evidence>
<sequence length="322" mass="36204">MGGHRRDQSDSTMPLRSNADFIGPESQELQVRASSSENSLSANGGIAITIDPTDPDHRSHLHHKEHMNEPRQSEALKTVIAFFCLTISAFLNFFLLTVIHDIVPREPLPDIVFLTIPQQRWAWSVGDVLSTLSSIVAFTVVLCIVIDGAVILGVTFLPPSFHNRDQICQLQVNRTAMYGVEIATRFLTYVVTLGLTSGQDKILCGDLMFSGHTVVLTIMYFVQLQYTPRGLVILRYIAAPITFPRHRRFGRFGWPLHDGRFNSLLVNITRLLGISSNVRNAESAKAARTDESTMVVLAVLLVRERWPEGARRFMEKLNHRLQ</sequence>
<evidence type="ECO:0000256" key="2">
    <source>
        <dbReference type="ARBA" id="ARBA00005441"/>
    </source>
</evidence>
<dbReference type="GO" id="GO:0033188">
    <property type="term" value="F:sphingomyelin synthase activity"/>
    <property type="evidence" value="ECO:0007669"/>
    <property type="project" value="TreeGrafter"/>
</dbReference>
<keyword evidence="3" id="KW-0808">Transferase</keyword>
<keyword evidence="6 10" id="KW-1133">Transmembrane helix</keyword>
<name>A0AAF3EWP5_9BILA</name>